<reference evidence="9 10" key="1">
    <citation type="journal article" date="2023" name="Int. J. Syst. Evol. Microbiol.">
        <title>Arthrobacter mangrovi sp. nov., an actinobacterium isolated from the rhizosphere of a mangrove.</title>
        <authorList>
            <person name="Hamada M."/>
            <person name="Saitou S."/>
            <person name="Enomoto N."/>
            <person name="Nanri K."/>
            <person name="Hidaka K."/>
            <person name="Miura T."/>
            <person name="Tamura T."/>
        </authorList>
    </citation>
    <scope>NUCLEOTIDE SEQUENCE [LARGE SCALE GENOMIC DNA]</scope>
    <source>
        <strain evidence="9 10">NBRC 112813</strain>
    </source>
</reference>
<evidence type="ECO:0000256" key="2">
    <source>
        <dbReference type="ARBA" id="ARBA00022448"/>
    </source>
</evidence>
<evidence type="ECO:0000313" key="9">
    <source>
        <dbReference type="EMBL" id="GLB68023.1"/>
    </source>
</evidence>
<dbReference type="InterPro" id="IPR020846">
    <property type="entry name" value="MFS_dom"/>
</dbReference>
<feature type="transmembrane region" description="Helical" evidence="7">
    <location>
        <begin position="196"/>
        <end position="215"/>
    </location>
</feature>
<protein>
    <submittedName>
        <fullName evidence="9">MFS transporter</fullName>
    </submittedName>
</protein>
<dbReference type="Pfam" id="PF00083">
    <property type="entry name" value="Sugar_tr"/>
    <property type="match status" value="1"/>
</dbReference>
<dbReference type="InterPro" id="IPR005828">
    <property type="entry name" value="MFS_sugar_transport-like"/>
</dbReference>
<keyword evidence="2" id="KW-0813">Transport</keyword>
<accession>A0ABQ5MVQ5</accession>
<proteinExistence type="predicted"/>
<evidence type="ECO:0000313" key="10">
    <source>
        <dbReference type="Proteomes" id="UP001209654"/>
    </source>
</evidence>
<feature type="transmembrane region" description="Helical" evidence="7">
    <location>
        <begin position="252"/>
        <end position="277"/>
    </location>
</feature>
<dbReference type="PANTHER" id="PTHR43045">
    <property type="entry name" value="SHIKIMATE TRANSPORTER"/>
    <property type="match status" value="1"/>
</dbReference>
<keyword evidence="3" id="KW-1003">Cell membrane</keyword>
<dbReference type="SUPFAM" id="SSF103473">
    <property type="entry name" value="MFS general substrate transporter"/>
    <property type="match status" value="1"/>
</dbReference>
<feature type="transmembrane region" description="Helical" evidence="7">
    <location>
        <begin position="390"/>
        <end position="407"/>
    </location>
</feature>
<evidence type="ECO:0000256" key="7">
    <source>
        <dbReference type="SAM" id="Phobius"/>
    </source>
</evidence>
<evidence type="ECO:0000256" key="1">
    <source>
        <dbReference type="ARBA" id="ARBA00004651"/>
    </source>
</evidence>
<evidence type="ECO:0000256" key="4">
    <source>
        <dbReference type="ARBA" id="ARBA00022692"/>
    </source>
</evidence>
<dbReference type="EMBL" id="BRVS01000012">
    <property type="protein sequence ID" value="GLB68023.1"/>
    <property type="molecule type" value="Genomic_DNA"/>
</dbReference>
<keyword evidence="5 7" id="KW-1133">Transmembrane helix</keyword>
<sequence length="444" mass="45871">MEQQLNTAAPAAAPGRLPRGARKALTAAVVGTLIEWYDYALYGAAAGLVIGPLFFSDAVPEAAAMAAFATFAVGFIARPLGGIIIGHIGDRHGRKPAMVLTILLMGAATVGIGLLPTAAAIGAAAPLLLVVFRLLQGLGAGAELAGAMTLVAEFAPPKQRGRYTSFVLATPPAGIALATLAFFLASTAGDQALLDWAWRVPFLVSAVLFFVALYIRSSLEETPEYLRALANRDQQEKKVPLGELWRHHRRQVFLGFLSITGHNAVNYVMAVFAITFMTSEAVGMPRPTALLVVTIASLFCIMGSPLAGWAADRYGAGRVLAFGGIVGALFAWPLFQMMATGNPLTAGLGLAIGYLFSVSASSGAQGAFLTNLFPPKQRFSGVALARETNGAIIAGLSPLIAAALIQAADGGTWLAAAYVAACCVCSIAAVALARGTGNNAAAAR</sequence>
<feature type="transmembrane region" description="Helical" evidence="7">
    <location>
        <begin position="127"/>
        <end position="151"/>
    </location>
</feature>
<dbReference type="PANTHER" id="PTHR43045:SF1">
    <property type="entry name" value="SHIKIMATE TRANSPORTER"/>
    <property type="match status" value="1"/>
</dbReference>
<comment type="subcellular location">
    <subcellularLocation>
        <location evidence="1">Cell membrane</location>
        <topology evidence="1">Multi-pass membrane protein</topology>
    </subcellularLocation>
</comment>
<name>A0ABQ5MVQ5_9MICC</name>
<dbReference type="InterPro" id="IPR036259">
    <property type="entry name" value="MFS_trans_sf"/>
</dbReference>
<dbReference type="PROSITE" id="PS50850">
    <property type="entry name" value="MFS"/>
    <property type="match status" value="1"/>
</dbReference>
<organism evidence="9 10">
    <name type="scientific">Arthrobacter mangrovi</name>
    <dbReference type="NCBI Taxonomy" id="2966350"/>
    <lineage>
        <taxon>Bacteria</taxon>
        <taxon>Bacillati</taxon>
        <taxon>Actinomycetota</taxon>
        <taxon>Actinomycetes</taxon>
        <taxon>Micrococcales</taxon>
        <taxon>Micrococcaceae</taxon>
        <taxon>Arthrobacter</taxon>
    </lineage>
</organism>
<gene>
    <name evidence="9" type="ORF">AHIS1636_24650</name>
</gene>
<feature type="transmembrane region" description="Helical" evidence="7">
    <location>
        <begin position="97"/>
        <end position="121"/>
    </location>
</feature>
<dbReference type="Gene3D" id="1.20.1250.20">
    <property type="entry name" value="MFS general substrate transporter like domains"/>
    <property type="match status" value="2"/>
</dbReference>
<feature type="transmembrane region" description="Helical" evidence="7">
    <location>
        <begin position="347"/>
        <end position="369"/>
    </location>
</feature>
<dbReference type="Proteomes" id="UP001209654">
    <property type="component" value="Unassembled WGS sequence"/>
</dbReference>
<dbReference type="InterPro" id="IPR005829">
    <property type="entry name" value="Sugar_transporter_CS"/>
</dbReference>
<comment type="caution">
    <text evidence="9">The sequence shown here is derived from an EMBL/GenBank/DDBJ whole genome shotgun (WGS) entry which is preliminary data.</text>
</comment>
<evidence type="ECO:0000256" key="6">
    <source>
        <dbReference type="ARBA" id="ARBA00023136"/>
    </source>
</evidence>
<evidence type="ECO:0000256" key="3">
    <source>
        <dbReference type="ARBA" id="ARBA00022475"/>
    </source>
</evidence>
<feature type="domain" description="Major facilitator superfamily (MFS) profile" evidence="8">
    <location>
        <begin position="24"/>
        <end position="434"/>
    </location>
</feature>
<feature type="transmembrane region" description="Helical" evidence="7">
    <location>
        <begin position="289"/>
        <end position="309"/>
    </location>
</feature>
<feature type="transmembrane region" description="Helical" evidence="7">
    <location>
        <begin position="62"/>
        <end position="85"/>
    </location>
</feature>
<feature type="transmembrane region" description="Helical" evidence="7">
    <location>
        <begin position="163"/>
        <end position="184"/>
    </location>
</feature>
<feature type="transmembrane region" description="Helical" evidence="7">
    <location>
        <begin position="316"/>
        <end position="335"/>
    </location>
</feature>
<keyword evidence="6 7" id="KW-0472">Membrane</keyword>
<evidence type="ECO:0000259" key="8">
    <source>
        <dbReference type="PROSITE" id="PS50850"/>
    </source>
</evidence>
<dbReference type="PROSITE" id="PS00217">
    <property type="entry name" value="SUGAR_TRANSPORT_2"/>
    <property type="match status" value="1"/>
</dbReference>
<keyword evidence="4 7" id="KW-0812">Transmembrane</keyword>
<evidence type="ECO:0000256" key="5">
    <source>
        <dbReference type="ARBA" id="ARBA00022989"/>
    </source>
</evidence>
<keyword evidence="10" id="KW-1185">Reference proteome</keyword>
<feature type="transmembrane region" description="Helical" evidence="7">
    <location>
        <begin position="413"/>
        <end position="433"/>
    </location>
</feature>